<dbReference type="AlphaFoldDB" id="A0A4P9WA50"/>
<proteinExistence type="predicted"/>
<dbReference type="Proteomes" id="UP000269721">
    <property type="component" value="Unassembled WGS sequence"/>
</dbReference>
<dbReference type="EMBL" id="KZ996299">
    <property type="protein sequence ID" value="RKO89082.1"/>
    <property type="molecule type" value="Genomic_DNA"/>
</dbReference>
<protein>
    <submittedName>
        <fullName evidence="1">Uncharacterized protein</fullName>
    </submittedName>
</protein>
<accession>A0A4P9WA50</accession>
<evidence type="ECO:0000313" key="1">
    <source>
        <dbReference type="EMBL" id="RKO89082.1"/>
    </source>
</evidence>
<organism evidence="1 2">
    <name type="scientific">Blyttiomyces helicus</name>
    <dbReference type="NCBI Taxonomy" id="388810"/>
    <lineage>
        <taxon>Eukaryota</taxon>
        <taxon>Fungi</taxon>
        <taxon>Fungi incertae sedis</taxon>
        <taxon>Chytridiomycota</taxon>
        <taxon>Chytridiomycota incertae sedis</taxon>
        <taxon>Chytridiomycetes</taxon>
        <taxon>Chytridiomycetes incertae sedis</taxon>
        <taxon>Blyttiomyces</taxon>
    </lineage>
</organism>
<sequence length="205" mass="22842">MIPSVWGQTQWPGKRTPTLINIGHGLPAVKLFHKLKNSGDPEDTSLEDKHVPTHVPVLFIMPDTPQFIAQKMPFGSSNYNSSTKVKVWMVGGLSGLPEGTEWSPELFKEKVVFPPAEGKCNLEANLKREKGEELRRINRIINLVTLSDSVHGTLDWLLFYKPKEVNSFAESDGGKWRKSVMSDEMLTATLSAEGTKRLTGRGDVL</sequence>
<name>A0A4P9WA50_9FUNG</name>
<reference evidence="2" key="1">
    <citation type="journal article" date="2018" name="Nat. Microbiol.">
        <title>Leveraging single-cell genomics to expand the fungal tree of life.</title>
        <authorList>
            <person name="Ahrendt S.R."/>
            <person name="Quandt C.A."/>
            <person name="Ciobanu D."/>
            <person name="Clum A."/>
            <person name="Salamov A."/>
            <person name="Andreopoulos B."/>
            <person name="Cheng J.F."/>
            <person name="Woyke T."/>
            <person name="Pelin A."/>
            <person name="Henrissat B."/>
            <person name="Reynolds N.K."/>
            <person name="Benny G.L."/>
            <person name="Smith M.E."/>
            <person name="James T.Y."/>
            <person name="Grigoriev I.V."/>
        </authorList>
    </citation>
    <scope>NUCLEOTIDE SEQUENCE [LARGE SCALE GENOMIC DNA]</scope>
</reference>
<keyword evidence="2" id="KW-1185">Reference proteome</keyword>
<gene>
    <name evidence="1" type="ORF">BDK51DRAFT_31070</name>
</gene>
<evidence type="ECO:0000313" key="2">
    <source>
        <dbReference type="Proteomes" id="UP000269721"/>
    </source>
</evidence>